<dbReference type="Proteomes" id="UP001433508">
    <property type="component" value="Unassembled WGS sequence"/>
</dbReference>
<accession>A0ACC3TAD0</accession>
<gene>
    <name evidence="1" type="ORF">V1525DRAFT_394660</name>
</gene>
<sequence length="360" mass="37395">MVFIDGVKYACETCIRGHRVTTCTHKDRPLTMIKPKGRPVSQCPHCREARKNHALHTKCDCTDHKSGSSPSKSVTCGCPHGGKCDCSKLKNAGRTGSNGAVTKAVHEVPLKAGHVAGVRNSTTMTKPHLHGSSPYGMVSTGNSPSNSAQVAMNYSVPPVQRVEHSKESASPLPDANIPAYAPLTLPLMTAQIADVAALCNFGGDSTADQETGARASTSSTSSLSGGSNGYDSESTYSSYSSFDDLTTVGRTQKDVGQSLYIQGGDVCYSQALSQTGGMTNFFEDGLDAFDGFDFSGASALGLVDDSNAFFGSPGVYSSGPTAVITSSSAMMTPTFAYAPPVANAFTSLSAAMPGSYRTAS</sequence>
<protein>
    <submittedName>
        <fullName evidence="1">Copper fist DNA binding domain-containing protein</fullName>
    </submittedName>
</protein>
<name>A0ACC3TAD0_LIPKO</name>
<proteinExistence type="predicted"/>
<keyword evidence="2" id="KW-1185">Reference proteome</keyword>
<reference evidence="2" key="1">
    <citation type="journal article" date="2024" name="Front. Bioeng. Biotechnol.">
        <title>Genome-scale model development and genomic sequencing of the oleaginous clade Lipomyces.</title>
        <authorList>
            <person name="Czajka J.J."/>
            <person name="Han Y."/>
            <person name="Kim J."/>
            <person name="Mondo S.J."/>
            <person name="Hofstad B.A."/>
            <person name="Robles A."/>
            <person name="Haridas S."/>
            <person name="Riley R."/>
            <person name="LaButti K."/>
            <person name="Pangilinan J."/>
            <person name="Andreopoulos W."/>
            <person name="Lipzen A."/>
            <person name="Yan J."/>
            <person name="Wang M."/>
            <person name="Ng V."/>
            <person name="Grigoriev I.V."/>
            <person name="Spatafora J.W."/>
            <person name="Magnuson J.K."/>
            <person name="Baker S.E."/>
            <person name="Pomraning K.R."/>
        </authorList>
    </citation>
    <scope>NUCLEOTIDE SEQUENCE [LARGE SCALE GENOMIC DNA]</scope>
    <source>
        <strain evidence="2">CBS 7786</strain>
    </source>
</reference>
<evidence type="ECO:0000313" key="1">
    <source>
        <dbReference type="EMBL" id="KAK9240690.1"/>
    </source>
</evidence>
<organism evidence="1 2">
    <name type="scientific">Lipomyces kononenkoae</name>
    <name type="common">Yeast</name>
    <dbReference type="NCBI Taxonomy" id="34357"/>
    <lineage>
        <taxon>Eukaryota</taxon>
        <taxon>Fungi</taxon>
        <taxon>Dikarya</taxon>
        <taxon>Ascomycota</taxon>
        <taxon>Saccharomycotina</taxon>
        <taxon>Lipomycetes</taxon>
        <taxon>Lipomycetales</taxon>
        <taxon>Lipomycetaceae</taxon>
        <taxon>Lipomyces</taxon>
    </lineage>
</organism>
<comment type="caution">
    <text evidence="1">The sequence shown here is derived from an EMBL/GenBank/DDBJ whole genome shotgun (WGS) entry which is preliminary data.</text>
</comment>
<evidence type="ECO:0000313" key="2">
    <source>
        <dbReference type="Proteomes" id="UP001433508"/>
    </source>
</evidence>
<dbReference type="EMBL" id="MU971338">
    <property type="protein sequence ID" value="KAK9240690.1"/>
    <property type="molecule type" value="Genomic_DNA"/>
</dbReference>